<dbReference type="RefSeq" id="WP_090776619.1">
    <property type="nucleotide sequence ID" value="NZ_FMYM01000013.1"/>
</dbReference>
<keyword evidence="3" id="KW-1185">Reference proteome</keyword>
<gene>
    <name evidence="2" type="ORF">SAMN05421737_11371</name>
</gene>
<evidence type="ECO:0000313" key="2">
    <source>
        <dbReference type="EMBL" id="SDC71278.1"/>
    </source>
</evidence>
<evidence type="ECO:0000313" key="3">
    <source>
        <dbReference type="Proteomes" id="UP000242662"/>
    </source>
</evidence>
<proteinExistence type="predicted"/>
<dbReference type="Pfam" id="PF09346">
    <property type="entry name" value="SMI1_KNR4"/>
    <property type="match status" value="1"/>
</dbReference>
<dbReference type="InterPro" id="IPR037883">
    <property type="entry name" value="Knr4/Smi1-like_sf"/>
</dbReference>
<sequence length="278" mass="32731">MDYGRFWLAELLDEYELERLTEETIVNAEKVLGVKLPADYVSLMREQNGGKLYRSSFPQRIGDYEDNCFPVEYIFGIGKTEDQGILATPYMIEEWELPKDIVLINGDGHEWFVLDYRKSKTDPTVAYIDVEMEIDQQVAKSFKDFVKQLEYNREFLSDVDEDDFLPVEDEIYNEKQLEEAVKSWSDPAMITDTFFYFSSKETICDINWLISQAIVACHHHDDPFFVDGIVAYTYKRMTFTDKNVLNKELVDQFKGKIRQYPEEFVRKYAEKIEDIFSG</sequence>
<protein>
    <submittedName>
        <fullName evidence="2">SMI1-KNR4 cell-wall</fullName>
    </submittedName>
</protein>
<dbReference type="SUPFAM" id="SSF160631">
    <property type="entry name" value="SMI1/KNR4-like"/>
    <property type="match status" value="1"/>
</dbReference>
<dbReference type="AlphaFoldDB" id="A0A1G6NU28"/>
<reference evidence="3" key="1">
    <citation type="submission" date="2016-09" db="EMBL/GenBank/DDBJ databases">
        <authorList>
            <person name="Varghese N."/>
            <person name="Submissions S."/>
        </authorList>
    </citation>
    <scope>NUCLEOTIDE SEQUENCE [LARGE SCALE GENOMIC DNA]</scope>
    <source>
        <strain evidence="3">25nlg</strain>
    </source>
</reference>
<dbReference type="OrthoDB" id="8657476at2"/>
<organism evidence="2 3">
    <name type="scientific">Shouchella lonarensis</name>
    <dbReference type="NCBI Taxonomy" id="1464122"/>
    <lineage>
        <taxon>Bacteria</taxon>
        <taxon>Bacillati</taxon>
        <taxon>Bacillota</taxon>
        <taxon>Bacilli</taxon>
        <taxon>Bacillales</taxon>
        <taxon>Bacillaceae</taxon>
        <taxon>Shouchella</taxon>
    </lineage>
</organism>
<dbReference type="Proteomes" id="UP000242662">
    <property type="component" value="Unassembled WGS sequence"/>
</dbReference>
<feature type="domain" description="Knr4/Smi1-like" evidence="1">
    <location>
        <begin position="19"/>
        <end position="148"/>
    </location>
</feature>
<dbReference type="STRING" id="1464122.SAMN05421737_11371"/>
<dbReference type="InterPro" id="IPR018958">
    <property type="entry name" value="Knr4/Smi1-like_dom"/>
</dbReference>
<dbReference type="EMBL" id="FMYM01000013">
    <property type="protein sequence ID" value="SDC71278.1"/>
    <property type="molecule type" value="Genomic_DNA"/>
</dbReference>
<accession>A0A1G6NU28</accession>
<name>A0A1G6NU28_9BACI</name>
<evidence type="ECO:0000259" key="1">
    <source>
        <dbReference type="SMART" id="SM00860"/>
    </source>
</evidence>
<dbReference type="Gene3D" id="3.40.1580.10">
    <property type="entry name" value="SMI1/KNR4-like"/>
    <property type="match status" value="1"/>
</dbReference>
<dbReference type="SMART" id="SM00860">
    <property type="entry name" value="SMI1_KNR4"/>
    <property type="match status" value="1"/>
</dbReference>